<feature type="domain" description="HDOD" evidence="1">
    <location>
        <begin position="6"/>
        <end position="201"/>
    </location>
</feature>
<dbReference type="Pfam" id="PF08668">
    <property type="entry name" value="HDOD"/>
    <property type="match status" value="1"/>
</dbReference>
<gene>
    <name evidence="2" type="ORF">BW247_07640</name>
</gene>
<accession>A0A1P8UGQ1</accession>
<evidence type="ECO:0000313" key="2">
    <source>
        <dbReference type="EMBL" id="APZ42980.1"/>
    </source>
</evidence>
<evidence type="ECO:0000313" key="3">
    <source>
        <dbReference type="Proteomes" id="UP000243807"/>
    </source>
</evidence>
<dbReference type="Proteomes" id="UP000243807">
    <property type="component" value="Chromosome"/>
</dbReference>
<reference evidence="2 3" key="1">
    <citation type="submission" date="2017-01" db="EMBL/GenBank/DDBJ databases">
        <title>Draft sequence of Acidihalobacter ferrooxidans strain DSM 14175 (strain V8).</title>
        <authorList>
            <person name="Khaleque H.N."/>
            <person name="Ramsay J.P."/>
            <person name="Murphy R.J.T."/>
            <person name="Kaksonen A.H."/>
            <person name="Boxall N.J."/>
            <person name="Watkin E.L.J."/>
        </authorList>
    </citation>
    <scope>NUCLEOTIDE SEQUENCE [LARGE SCALE GENOMIC DNA]</scope>
    <source>
        <strain evidence="2 3">V8</strain>
    </source>
</reference>
<keyword evidence="3" id="KW-1185">Reference proteome</keyword>
<evidence type="ECO:0000259" key="1">
    <source>
        <dbReference type="PROSITE" id="PS51833"/>
    </source>
</evidence>
<dbReference type="EMBL" id="CP019434">
    <property type="protein sequence ID" value="APZ42980.1"/>
    <property type="molecule type" value="Genomic_DNA"/>
</dbReference>
<organism evidence="2 3">
    <name type="scientific">Acidihalobacter ferrooxydans</name>
    <dbReference type="NCBI Taxonomy" id="1765967"/>
    <lineage>
        <taxon>Bacteria</taxon>
        <taxon>Pseudomonadati</taxon>
        <taxon>Pseudomonadota</taxon>
        <taxon>Gammaproteobacteria</taxon>
        <taxon>Chromatiales</taxon>
        <taxon>Ectothiorhodospiraceae</taxon>
        <taxon>Acidihalobacter</taxon>
    </lineage>
</organism>
<protein>
    <recommendedName>
        <fullName evidence="1">HDOD domain-containing protein</fullName>
    </recommendedName>
</protein>
<dbReference type="STRING" id="1765967.BW247_07640"/>
<dbReference type="InterPro" id="IPR013976">
    <property type="entry name" value="HDOD"/>
</dbReference>
<dbReference type="RefSeq" id="WP_076836628.1">
    <property type="nucleotide sequence ID" value="NZ_CP019434.1"/>
</dbReference>
<dbReference type="KEGG" id="afy:BW247_07640"/>
<dbReference type="AlphaFoldDB" id="A0A1P8UGQ1"/>
<dbReference type="Gene3D" id="1.10.3210.10">
    <property type="entry name" value="Hypothetical protein af1432"/>
    <property type="match status" value="1"/>
</dbReference>
<dbReference type="PANTHER" id="PTHR33525:SF3">
    <property type="entry name" value="RIBONUCLEASE Y"/>
    <property type="match status" value="1"/>
</dbReference>
<sequence>MTKPELPILAQTLKKLDQLEHNPQLSAKSLADVLALDPALALSVLHHAVHLPRRRMYSPITTLLHAAMMMGIGPIRRLARELPIAENALQQKYVQGYKTALARAALSGRLGSFIAHERRELEPGEIALASLFFSVGELTLWTAASEQMHEFERLSKQPGVHPQEAAYITFGTSIGDLSHTLVEAWGLPRLLQETLDPHQALSIRDIGPLLATRLARHSMAGWAAIQAQIDLKACSRHLELDLSSLIHQLDELLLSFNKEVPIFYDITEIPSLIGPAVQKPPQTLTPVCCQAPDLDRLKLGEQRLFRAKTRNDITNTLLETCYSGLGMNRVIFGLRTEDADGHLHLHADSLSGADYDYGLHRFSLPIHQDDLFGLLMRKPAAVWVRGTQTPKFIKLFPKQAQDAVQTDHFFCGSLFENSTPLGVIYADRRQLECALTATQFTSFKRLVALANKRLAQLLAHNS</sequence>
<proteinExistence type="predicted"/>
<dbReference type="PROSITE" id="PS51833">
    <property type="entry name" value="HDOD"/>
    <property type="match status" value="1"/>
</dbReference>
<dbReference type="InterPro" id="IPR052340">
    <property type="entry name" value="RNase_Y/CdgJ"/>
</dbReference>
<name>A0A1P8UGQ1_9GAMM</name>
<dbReference type="SUPFAM" id="SSF109604">
    <property type="entry name" value="HD-domain/PDEase-like"/>
    <property type="match status" value="1"/>
</dbReference>
<dbReference type="PANTHER" id="PTHR33525">
    <property type="match status" value="1"/>
</dbReference>